<proteinExistence type="predicted"/>
<feature type="region of interest" description="Disordered" evidence="6">
    <location>
        <begin position="502"/>
        <end position="530"/>
    </location>
</feature>
<keyword evidence="5" id="KW-0175">Coiled coil</keyword>
<name>A0A0C3CJ55_HEBCY</name>
<feature type="region of interest" description="Disordered" evidence="6">
    <location>
        <begin position="343"/>
        <end position="481"/>
    </location>
</feature>
<evidence type="ECO:0000313" key="9">
    <source>
        <dbReference type="Proteomes" id="UP000053424"/>
    </source>
</evidence>
<dbReference type="InterPro" id="IPR001841">
    <property type="entry name" value="Znf_RING"/>
</dbReference>
<feature type="compositionally biased region" description="Basic and acidic residues" evidence="6">
    <location>
        <begin position="343"/>
        <end position="352"/>
    </location>
</feature>
<evidence type="ECO:0000256" key="5">
    <source>
        <dbReference type="SAM" id="Coils"/>
    </source>
</evidence>
<feature type="compositionally biased region" description="Basic residues" evidence="6">
    <location>
        <begin position="734"/>
        <end position="743"/>
    </location>
</feature>
<dbReference type="Gene3D" id="3.30.40.10">
    <property type="entry name" value="Zinc/RING finger domain, C3HC4 (zinc finger)"/>
    <property type="match status" value="1"/>
</dbReference>
<sequence length="825" mass="91504">MLVLHPSSRCDVCLSEYSWDNSSARPHAIHCGHIFCRDCLYTTSPPLCPLCRKPYQPNKMKRLHVDRPDNIDDHKEIDLLQRLAISWETTPEQLEVVVTEVDLWLSSRSDDACIALRKARAALDNHLQLKDGEAEFEDTVQSLEGEIERLTYNVVNGENKLKITSKAYQQTIDELQSYVVNLNVELDRFRSQPYRYTRSHNPLPAPPEPISTDYIPSFQQAVLSSGAGSTRYTDLPTSPLSSPPQFEVERRSRKGKTRLSDRQYISDPRNPTPGPSSSHVQSHHSPHPPMYDPSSSYTTRMPGLQYDLDNTTQPLDAFSLTHAYLKEYSVGYVNGQAFANGRRATELSDNRRTPYPHANSSRHPPQTAGVYEPSSNSREPPLHTYHNQPYSAPVAGDRPSHRRYDTVTSLNSSRHEEGSSSRSRSRSRQRGSPSGSQGRQHGNAALASTLSSPPPRPPSRRQSVGRATPPVPSSRSVSFQQPIVIPEPEEETMLPSNALVPTLRRGSPVSQSRVTTSTWGTPAPSNMTRGSTSMSMSLLNFRTPRSEGGESSFHPFGSEGSNRRLSIIDPSVEAVPSQASPARPVQSMVGVLPGDAEVISASPRSNGNPYRSPTSLDIRSSHSSSWEATSSSRSRASVSTHGSGYQADNDRPQNQRDSQAPSSNHGWGHQNYTRDDRANTYRSPTSLGPRTQEIRSESHSYFYEEYRTQSYDESRPHHYQSQDDTSSYQSDRRSHSRHSHPGRAPRASLRELPSGSPFPITVDYNEDRRSLDHGSPGAGPSSSMPSIGNALGLDMSTGPTPISAPTPVVSNTAFLRTFSRDHYES</sequence>
<dbReference type="SUPFAM" id="SSF57850">
    <property type="entry name" value="RING/U-box"/>
    <property type="match status" value="1"/>
</dbReference>
<dbReference type="SMART" id="SM00184">
    <property type="entry name" value="RING"/>
    <property type="match status" value="1"/>
</dbReference>
<feature type="region of interest" description="Disordered" evidence="6">
    <location>
        <begin position="599"/>
        <end position="809"/>
    </location>
</feature>
<dbReference type="PROSITE" id="PS50089">
    <property type="entry name" value="ZF_RING_2"/>
    <property type="match status" value="1"/>
</dbReference>
<keyword evidence="1" id="KW-0479">Metal-binding</keyword>
<dbReference type="PROSITE" id="PS00518">
    <property type="entry name" value="ZF_RING_1"/>
    <property type="match status" value="1"/>
</dbReference>
<organism evidence="8 9">
    <name type="scientific">Hebeloma cylindrosporum</name>
    <dbReference type="NCBI Taxonomy" id="76867"/>
    <lineage>
        <taxon>Eukaryota</taxon>
        <taxon>Fungi</taxon>
        <taxon>Dikarya</taxon>
        <taxon>Basidiomycota</taxon>
        <taxon>Agaricomycotina</taxon>
        <taxon>Agaricomycetes</taxon>
        <taxon>Agaricomycetidae</taxon>
        <taxon>Agaricales</taxon>
        <taxon>Agaricineae</taxon>
        <taxon>Hymenogastraceae</taxon>
        <taxon>Hebeloma</taxon>
    </lineage>
</organism>
<dbReference type="HOGENOM" id="CLU_312393_0_0_1"/>
<evidence type="ECO:0000256" key="4">
    <source>
        <dbReference type="PROSITE-ProRule" id="PRU00175"/>
    </source>
</evidence>
<feature type="domain" description="RING-type" evidence="7">
    <location>
        <begin position="10"/>
        <end position="52"/>
    </location>
</feature>
<gene>
    <name evidence="8" type="ORF">M413DRAFT_443658</name>
</gene>
<keyword evidence="2 4" id="KW-0863">Zinc-finger</keyword>
<evidence type="ECO:0000313" key="8">
    <source>
        <dbReference type="EMBL" id="KIM43751.1"/>
    </source>
</evidence>
<dbReference type="InterPro" id="IPR017907">
    <property type="entry name" value="Znf_RING_CS"/>
</dbReference>
<dbReference type="OrthoDB" id="6105938at2759"/>
<feature type="region of interest" description="Disordered" evidence="6">
    <location>
        <begin position="225"/>
        <end position="308"/>
    </location>
</feature>
<feature type="compositionally biased region" description="Polar residues" evidence="6">
    <location>
        <begin position="655"/>
        <end position="665"/>
    </location>
</feature>
<dbReference type="Proteomes" id="UP000053424">
    <property type="component" value="Unassembled WGS sequence"/>
</dbReference>
<feature type="compositionally biased region" description="Polar residues" evidence="6">
    <location>
        <begin position="602"/>
        <end position="618"/>
    </location>
</feature>
<feature type="compositionally biased region" description="Basic and acidic residues" evidence="6">
    <location>
        <begin position="692"/>
        <end position="716"/>
    </location>
</feature>
<accession>A0A0C3CJ55</accession>
<evidence type="ECO:0000259" key="7">
    <source>
        <dbReference type="PROSITE" id="PS50089"/>
    </source>
</evidence>
<keyword evidence="9" id="KW-1185">Reference proteome</keyword>
<reference evidence="9" key="2">
    <citation type="submission" date="2015-01" db="EMBL/GenBank/DDBJ databases">
        <title>Evolutionary Origins and Diversification of the Mycorrhizal Mutualists.</title>
        <authorList>
            <consortium name="DOE Joint Genome Institute"/>
            <consortium name="Mycorrhizal Genomics Consortium"/>
            <person name="Kohler A."/>
            <person name="Kuo A."/>
            <person name="Nagy L.G."/>
            <person name="Floudas D."/>
            <person name="Copeland A."/>
            <person name="Barry K.W."/>
            <person name="Cichocki N."/>
            <person name="Veneault-Fourrey C."/>
            <person name="LaButti K."/>
            <person name="Lindquist E.A."/>
            <person name="Lipzen A."/>
            <person name="Lundell T."/>
            <person name="Morin E."/>
            <person name="Murat C."/>
            <person name="Riley R."/>
            <person name="Ohm R."/>
            <person name="Sun H."/>
            <person name="Tunlid A."/>
            <person name="Henrissat B."/>
            <person name="Grigoriev I.V."/>
            <person name="Hibbett D.S."/>
            <person name="Martin F."/>
        </authorList>
    </citation>
    <scope>NUCLEOTIDE SEQUENCE [LARGE SCALE GENOMIC DNA]</scope>
    <source>
        <strain evidence="9">h7</strain>
    </source>
</reference>
<dbReference type="InterPro" id="IPR013083">
    <property type="entry name" value="Znf_RING/FYVE/PHD"/>
</dbReference>
<feature type="compositionally biased region" description="Low complexity" evidence="6">
    <location>
        <begin position="621"/>
        <end position="643"/>
    </location>
</feature>
<evidence type="ECO:0000256" key="1">
    <source>
        <dbReference type="ARBA" id="ARBA00022723"/>
    </source>
</evidence>
<protein>
    <recommendedName>
        <fullName evidence="7">RING-type domain-containing protein</fullName>
    </recommendedName>
</protein>
<evidence type="ECO:0000256" key="6">
    <source>
        <dbReference type="SAM" id="MobiDB-lite"/>
    </source>
</evidence>
<dbReference type="AlphaFoldDB" id="A0A0C3CJ55"/>
<feature type="compositionally biased region" description="Polar residues" evidence="6">
    <location>
        <begin position="508"/>
        <end position="530"/>
    </location>
</feature>
<feature type="compositionally biased region" description="Low complexity" evidence="6">
    <location>
        <begin position="430"/>
        <end position="442"/>
    </location>
</feature>
<feature type="compositionally biased region" description="Low complexity" evidence="6">
    <location>
        <begin position="235"/>
        <end position="244"/>
    </location>
</feature>
<feature type="compositionally biased region" description="Polar residues" evidence="6">
    <location>
        <begin position="680"/>
        <end position="689"/>
    </location>
</feature>
<dbReference type="STRING" id="686832.A0A0C3CJ55"/>
<dbReference type="EMBL" id="KN831775">
    <property type="protein sequence ID" value="KIM43751.1"/>
    <property type="molecule type" value="Genomic_DNA"/>
</dbReference>
<evidence type="ECO:0000256" key="3">
    <source>
        <dbReference type="ARBA" id="ARBA00022833"/>
    </source>
</evidence>
<reference evidence="8 9" key="1">
    <citation type="submission" date="2014-04" db="EMBL/GenBank/DDBJ databases">
        <authorList>
            <consortium name="DOE Joint Genome Institute"/>
            <person name="Kuo A."/>
            <person name="Gay G."/>
            <person name="Dore J."/>
            <person name="Kohler A."/>
            <person name="Nagy L.G."/>
            <person name="Floudas D."/>
            <person name="Copeland A."/>
            <person name="Barry K.W."/>
            <person name="Cichocki N."/>
            <person name="Veneault-Fourrey C."/>
            <person name="LaButti K."/>
            <person name="Lindquist E.A."/>
            <person name="Lipzen A."/>
            <person name="Lundell T."/>
            <person name="Morin E."/>
            <person name="Murat C."/>
            <person name="Sun H."/>
            <person name="Tunlid A."/>
            <person name="Henrissat B."/>
            <person name="Grigoriev I.V."/>
            <person name="Hibbett D.S."/>
            <person name="Martin F."/>
            <person name="Nordberg H.P."/>
            <person name="Cantor M.N."/>
            <person name="Hua S.X."/>
        </authorList>
    </citation>
    <scope>NUCLEOTIDE SEQUENCE [LARGE SCALE GENOMIC DNA]</scope>
    <source>
        <strain evidence="9">h7</strain>
    </source>
</reference>
<dbReference type="Pfam" id="PF14634">
    <property type="entry name" value="zf-RING_5"/>
    <property type="match status" value="1"/>
</dbReference>
<feature type="coiled-coil region" evidence="5">
    <location>
        <begin position="133"/>
        <end position="192"/>
    </location>
</feature>
<evidence type="ECO:0000256" key="2">
    <source>
        <dbReference type="ARBA" id="ARBA00022771"/>
    </source>
</evidence>
<dbReference type="GO" id="GO:0008270">
    <property type="term" value="F:zinc ion binding"/>
    <property type="evidence" value="ECO:0007669"/>
    <property type="project" value="UniProtKB-KW"/>
</dbReference>
<feature type="compositionally biased region" description="Low complexity" evidence="6">
    <location>
        <begin position="774"/>
        <end position="786"/>
    </location>
</feature>
<keyword evidence="3" id="KW-0862">Zinc</keyword>